<keyword evidence="4" id="KW-1185">Reference proteome</keyword>
<feature type="compositionally biased region" description="Low complexity" evidence="1">
    <location>
        <begin position="126"/>
        <end position="154"/>
    </location>
</feature>
<dbReference type="GeneID" id="98178730"/>
<dbReference type="PANTHER" id="PTHR10622">
    <property type="entry name" value="HET DOMAIN-CONTAINING PROTEIN"/>
    <property type="match status" value="1"/>
</dbReference>
<feature type="compositionally biased region" description="Pro residues" evidence="1">
    <location>
        <begin position="170"/>
        <end position="182"/>
    </location>
</feature>
<name>A0ABQ0GJ27_9PEZI</name>
<sequence>MRLLDVNTMQLKEFVSQSTPPYSILSHTWGHEEVSFQDITAGEGPLKKGWLKLVSCCAKTRSEGLQYTWIDTCCIDKSSSAELSEAINSMFKWYHNAEICYAYLEDVMIHIPSPIPSADNAVIPAPSADNASSPSSTLSSGAHSESDTDSVISSDSDDPLTPTPAIRPNSIPPFPNTTPAPDPFSNTRFMSEFSSSRWFTRGWTLQELLAPSEVILLDNQWLEIGSRTSSAKQISMITGIPQHVLARSDWDACSIAQRLSWSSKRQTTRVEDEAYCLLGLFGVNMPLIYGEGSKAFLRLQEELLRVFEDYSIFAWRPGIRTDRCEHLPVHSGLFAESPSFFKDAGGIKRCTFPLHFRSAEAPQVESQMPRLFCEVKPQVVELHLPLFGPFNALEIAAKVDWTPPPMLPRMGYCRRFTLSWDALFAVAFLNCAGTAGRVGMVLTFNTKRQVFERSHCPSLIFASETNGQAGMYMPKRIAAFSGSEFHYKPLGITQGRKPMVIRMVGMLQLGYTAVIPDKRTVWKLDKASNVHIAYDPRFLLLKPAAWCMLPPILLQWSEAGGMAWETNPATYR</sequence>
<evidence type="ECO:0000259" key="2">
    <source>
        <dbReference type="Pfam" id="PF06985"/>
    </source>
</evidence>
<gene>
    <name evidence="3" type="ORF">MFIFM68171_07987</name>
</gene>
<dbReference type="EMBL" id="BAAFSV010000004">
    <property type="protein sequence ID" value="GAB1317777.1"/>
    <property type="molecule type" value="Genomic_DNA"/>
</dbReference>
<organism evidence="3 4">
    <name type="scientific">Madurella fahalii</name>
    <dbReference type="NCBI Taxonomy" id="1157608"/>
    <lineage>
        <taxon>Eukaryota</taxon>
        <taxon>Fungi</taxon>
        <taxon>Dikarya</taxon>
        <taxon>Ascomycota</taxon>
        <taxon>Pezizomycotina</taxon>
        <taxon>Sordariomycetes</taxon>
        <taxon>Sordariomycetidae</taxon>
        <taxon>Sordariales</taxon>
        <taxon>Sordariales incertae sedis</taxon>
        <taxon>Madurella</taxon>
    </lineage>
</organism>
<reference evidence="3 4" key="1">
    <citation type="submission" date="2024-09" db="EMBL/GenBank/DDBJ databases">
        <title>Itraconazole resistance in Madurella fahalii resulting from another homologue of gene encoding cytochrome P450 14-alpha sterol demethylase (CYP51).</title>
        <authorList>
            <person name="Yoshioka I."/>
            <person name="Fahal A.H."/>
            <person name="Kaneko S."/>
            <person name="Yaguchi T."/>
        </authorList>
    </citation>
    <scope>NUCLEOTIDE SEQUENCE [LARGE SCALE GENOMIC DNA]</scope>
    <source>
        <strain evidence="3 4">IFM 68171</strain>
    </source>
</reference>
<feature type="domain" description="Heterokaryon incompatibility" evidence="2">
    <location>
        <begin position="22"/>
        <end position="207"/>
    </location>
</feature>
<evidence type="ECO:0000313" key="4">
    <source>
        <dbReference type="Proteomes" id="UP001628179"/>
    </source>
</evidence>
<feature type="region of interest" description="Disordered" evidence="1">
    <location>
        <begin position="126"/>
        <end position="186"/>
    </location>
</feature>
<dbReference type="PANTHER" id="PTHR10622:SF10">
    <property type="entry name" value="HET DOMAIN-CONTAINING PROTEIN"/>
    <property type="match status" value="1"/>
</dbReference>
<dbReference type="Pfam" id="PF06985">
    <property type="entry name" value="HET"/>
    <property type="match status" value="1"/>
</dbReference>
<dbReference type="RefSeq" id="XP_070919508.1">
    <property type="nucleotide sequence ID" value="XM_071063407.1"/>
</dbReference>
<dbReference type="InterPro" id="IPR010730">
    <property type="entry name" value="HET"/>
</dbReference>
<proteinExistence type="predicted"/>
<accession>A0ABQ0GJ27</accession>
<comment type="caution">
    <text evidence="3">The sequence shown here is derived from an EMBL/GenBank/DDBJ whole genome shotgun (WGS) entry which is preliminary data.</text>
</comment>
<dbReference type="Proteomes" id="UP001628179">
    <property type="component" value="Unassembled WGS sequence"/>
</dbReference>
<evidence type="ECO:0000313" key="3">
    <source>
        <dbReference type="EMBL" id="GAB1317777.1"/>
    </source>
</evidence>
<protein>
    <recommendedName>
        <fullName evidence="2">Heterokaryon incompatibility domain-containing protein</fullName>
    </recommendedName>
</protein>
<evidence type="ECO:0000256" key="1">
    <source>
        <dbReference type="SAM" id="MobiDB-lite"/>
    </source>
</evidence>